<evidence type="ECO:0000259" key="8">
    <source>
        <dbReference type="Pfam" id="PF07976"/>
    </source>
</evidence>
<protein>
    <submittedName>
        <fullName evidence="9">FAD-dependent monooxygenase</fullName>
    </submittedName>
</protein>
<dbReference type="InterPro" id="IPR036249">
    <property type="entry name" value="Thioredoxin-like_sf"/>
</dbReference>
<keyword evidence="4" id="KW-0274">FAD</keyword>
<dbReference type="InterPro" id="IPR050641">
    <property type="entry name" value="RIFMO-like"/>
</dbReference>
<dbReference type="Proteomes" id="UP001139207">
    <property type="component" value="Unassembled WGS sequence"/>
</dbReference>
<feature type="domain" description="FAD-binding" evidence="7">
    <location>
        <begin position="30"/>
        <end position="410"/>
    </location>
</feature>
<dbReference type="GO" id="GO:0016709">
    <property type="term" value="F:oxidoreductase activity, acting on paired donors, with incorporation or reduction of molecular oxygen, NAD(P)H as one donor, and incorporation of one atom of oxygen"/>
    <property type="evidence" value="ECO:0007669"/>
    <property type="project" value="UniProtKB-ARBA"/>
</dbReference>
<dbReference type="RefSeq" id="WP_244803874.1">
    <property type="nucleotide sequence ID" value="NZ_JALIEA010000011.1"/>
</dbReference>
<dbReference type="Gene3D" id="3.40.30.20">
    <property type="match status" value="1"/>
</dbReference>
<keyword evidence="3" id="KW-0285">Flavoprotein</keyword>
<reference evidence="9" key="1">
    <citation type="submission" date="2022-04" db="EMBL/GenBank/DDBJ databases">
        <title>Corynebacterium kalidii LD5P10.</title>
        <authorList>
            <person name="Sun J.Q."/>
        </authorList>
    </citation>
    <scope>NUCLEOTIDE SEQUENCE</scope>
    <source>
        <strain evidence="9">LD5P10</strain>
    </source>
</reference>
<dbReference type="SUPFAM" id="SSF52833">
    <property type="entry name" value="Thioredoxin-like"/>
    <property type="match status" value="1"/>
</dbReference>
<keyword evidence="5" id="KW-0560">Oxidoreductase</keyword>
<dbReference type="PANTHER" id="PTHR43004:SF19">
    <property type="entry name" value="BINDING MONOOXYGENASE, PUTATIVE (JCVI)-RELATED"/>
    <property type="match status" value="1"/>
</dbReference>
<comment type="cofactor">
    <cofactor evidence="1">
        <name>FAD</name>
        <dbReference type="ChEBI" id="CHEBI:57692"/>
    </cofactor>
</comment>
<evidence type="ECO:0000256" key="5">
    <source>
        <dbReference type="ARBA" id="ARBA00023002"/>
    </source>
</evidence>
<evidence type="ECO:0000256" key="1">
    <source>
        <dbReference type="ARBA" id="ARBA00001974"/>
    </source>
</evidence>
<evidence type="ECO:0000313" key="10">
    <source>
        <dbReference type="Proteomes" id="UP001139207"/>
    </source>
</evidence>
<dbReference type="CDD" id="cd02979">
    <property type="entry name" value="PHOX_C"/>
    <property type="match status" value="1"/>
</dbReference>
<evidence type="ECO:0000256" key="2">
    <source>
        <dbReference type="ARBA" id="ARBA00007801"/>
    </source>
</evidence>
<organism evidence="9 10">
    <name type="scientific">Corynebacterium kalidii</name>
    <dbReference type="NCBI Taxonomy" id="2931982"/>
    <lineage>
        <taxon>Bacteria</taxon>
        <taxon>Bacillati</taxon>
        <taxon>Actinomycetota</taxon>
        <taxon>Actinomycetes</taxon>
        <taxon>Mycobacteriales</taxon>
        <taxon>Corynebacteriaceae</taxon>
        <taxon>Corynebacterium</taxon>
    </lineage>
</organism>
<dbReference type="Gene3D" id="3.50.50.60">
    <property type="entry name" value="FAD/NAD(P)-binding domain"/>
    <property type="match status" value="1"/>
</dbReference>
<evidence type="ECO:0000259" key="7">
    <source>
        <dbReference type="Pfam" id="PF01494"/>
    </source>
</evidence>
<gene>
    <name evidence="9" type="ORF">MUN33_05495</name>
</gene>
<dbReference type="Pfam" id="PF01494">
    <property type="entry name" value="FAD_binding_3"/>
    <property type="match status" value="1"/>
</dbReference>
<dbReference type="PRINTS" id="PR00420">
    <property type="entry name" value="RNGMNOXGNASE"/>
</dbReference>
<sequence>MQFHHHGYVSEEPKRLPASGIDRPDDLPDEMDVLIVGTGPAGMTAAAQLSMFPEVHTRIVERRPSRLEIGQADGIQSRSVETFEAFGFANEIMDEAFHLTEMSFWNPDPDAPENIVRTARPVDDEHGISEFPHLIVNQARVLDYFARYMEHSPSRMTPDYGWEFVGLTVSDGPCGPDDYPVSVELRRTVPGEEHTRTVRARYVVGCDGARSGVRESIGRTLSGKQANHAWGVMDVVADTDFPDIRTKCAIHSKAGSILHIPREGGYLFRMYVDLGEVADDDNHEVRNTPIDVIIAKANEIVHPYHVTVKDVAWHSIYEVGHRLVDGFDDAVVVADDGSAASWDTAPRVFLAGDACHTHSAKAGQGMNVSIQDGFNIGWKLGHVASGLAPEELLRTYHSERYPAASNLIDFDREWSTLMATPPKELEDPHAVEKYYLAAEEFAAGFMTDYDESMITADDRHQGLASGFPVGRRFKSHPAMRRCDANRRHIGHQHSADGRWRIYVFADSPAPGEESMLGVWADWMQNSPESPVRRRTPDGRDDDTLFDIKVIYQQNHHDFELFDAPEVFFPRVGPFHLQNWENVWSALGDDDIFEARGVSRDGAVVVVRPDQYVSAVLPLDDTRALGEYFARVMG</sequence>
<dbReference type="InterPro" id="IPR036188">
    <property type="entry name" value="FAD/NAD-bd_sf"/>
</dbReference>
<accession>A0A9X1WHA5</accession>
<comment type="similarity">
    <text evidence="2">Belongs to the PheA/TfdB FAD monooxygenase family.</text>
</comment>
<dbReference type="SUPFAM" id="SSF54373">
    <property type="entry name" value="FAD-linked reductases, C-terminal domain"/>
    <property type="match status" value="1"/>
</dbReference>
<evidence type="ECO:0000256" key="3">
    <source>
        <dbReference type="ARBA" id="ARBA00022630"/>
    </source>
</evidence>
<name>A0A9X1WHA5_9CORY</name>
<dbReference type="AlphaFoldDB" id="A0A9X1WHA5"/>
<dbReference type="GO" id="GO:0071949">
    <property type="term" value="F:FAD binding"/>
    <property type="evidence" value="ECO:0007669"/>
    <property type="project" value="InterPro"/>
</dbReference>
<feature type="domain" description="Phenol hydroxylase-like C-terminal dimerisation" evidence="8">
    <location>
        <begin position="447"/>
        <end position="632"/>
    </location>
</feature>
<dbReference type="NCBIfam" id="NF006144">
    <property type="entry name" value="PRK08294.1"/>
    <property type="match status" value="1"/>
</dbReference>
<dbReference type="PANTHER" id="PTHR43004">
    <property type="entry name" value="TRK SYSTEM POTASSIUM UPTAKE PROTEIN"/>
    <property type="match status" value="1"/>
</dbReference>
<comment type="caution">
    <text evidence="9">The sequence shown here is derived from an EMBL/GenBank/DDBJ whole genome shotgun (WGS) entry which is preliminary data.</text>
</comment>
<dbReference type="InterPro" id="IPR012941">
    <property type="entry name" value="Phe_hydrox_C_dim_dom"/>
</dbReference>
<evidence type="ECO:0000313" key="9">
    <source>
        <dbReference type="EMBL" id="MCJ7858173.1"/>
    </source>
</evidence>
<evidence type="ECO:0000256" key="6">
    <source>
        <dbReference type="SAM" id="MobiDB-lite"/>
    </source>
</evidence>
<dbReference type="EMBL" id="JALIEA010000011">
    <property type="protein sequence ID" value="MCJ7858173.1"/>
    <property type="molecule type" value="Genomic_DNA"/>
</dbReference>
<dbReference type="InterPro" id="IPR038220">
    <property type="entry name" value="PHOX_C_sf"/>
</dbReference>
<keyword evidence="9" id="KW-0503">Monooxygenase</keyword>
<dbReference type="InterPro" id="IPR002938">
    <property type="entry name" value="FAD-bd"/>
</dbReference>
<feature type="region of interest" description="Disordered" evidence="6">
    <location>
        <begin position="1"/>
        <end position="29"/>
    </location>
</feature>
<dbReference type="Pfam" id="PF07976">
    <property type="entry name" value="Phe_hydrox_dim"/>
    <property type="match status" value="1"/>
</dbReference>
<dbReference type="Gene3D" id="3.30.9.10">
    <property type="entry name" value="D-Amino Acid Oxidase, subunit A, domain 2"/>
    <property type="match status" value="1"/>
</dbReference>
<proteinExistence type="inferred from homology"/>
<keyword evidence="10" id="KW-1185">Reference proteome</keyword>
<evidence type="ECO:0000256" key="4">
    <source>
        <dbReference type="ARBA" id="ARBA00022827"/>
    </source>
</evidence>
<dbReference type="SUPFAM" id="SSF51905">
    <property type="entry name" value="FAD/NAD(P)-binding domain"/>
    <property type="match status" value="1"/>
</dbReference>